<reference evidence="2 3" key="1">
    <citation type="submission" date="2016-11" db="EMBL/GenBank/DDBJ databases">
        <title>Whole genomes of Flavobacteriaceae.</title>
        <authorList>
            <person name="Stine C."/>
            <person name="Li C."/>
            <person name="Tadesse D."/>
        </authorList>
    </citation>
    <scope>NUCLEOTIDE SEQUENCE [LARGE SCALE GENOMIC DNA]</scope>
    <source>
        <strain evidence="2 3">DSM 24704</strain>
    </source>
</reference>
<evidence type="ECO:0000313" key="3">
    <source>
        <dbReference type="Proteomes" id="UP000214684"/>
    </source>
</evidence>
<dbReference type="OrthoDB" id="4951670at2"/>
<protein>
    <recommendedName>
        <fullName evidence="1">DUF4365 domain-containing protein</fullName>
    </recommendedName>
</protein>
<evidence type="ECO:0000313" key="2">
    <source>
        <dbReference type="EMBL" id="OXE98090.1"/>
    </source>
</evidence>
<name>A0A227NK15_9FLAO</name>
<sequence>MKRYKNTERLGVNAVEKIFLDYGWIPRDILQTDVGIDMEVEICENDEPTGQLIGVQIKSGKSYFKENRFGEITYDGDPVHLKYWLKHSLPIILVLHNPETGHTLWEKIIEEKIQYTKSRWKIDIPKSQRLNQEALFEIKSYNRLPIYFQRLQRLAIHKNLISKINRGKYLILEIEEWVNKLSGKAKITLKKVNKNGKDITLSEGYFFHFHGPESLKTLYPWAEFQIDDDHYYDSDYEDFQNNYGIWDSEEKVYITSKADFIEYRENLSKFRGMDDASGEIKFYRLEINLNELGQSFITLNNYLENGIQFKLEI</sequence>
<gene>
    <name evidence="2" type="ORF">B0A64_22790</name>
</gene>
<evidence type="ECO:0000259" key="1">
    <source>
        <dbReference type="Pfam" id="PF14280"/>
    </source>
</evidence>
<dbReference type="EMBL" id="MUGS01000069">
    <property type="protein sequence ID" value="OXE98090.1"/>
    <property type="molecule type" value="Genomic_DNA"/>
</dbReference>
<keyword evidence="3" id="KW-1185">Reference proteome</keyword>
<accession>A0A227NK15</accession>
<proteinExistence type="predicted"/>
<organism evidence="2 3">
    <name type="scientific">Flavobacterium araucananum</name>
    <dbReference type="NCBI Taxonomy" id="946678"/>
    <lineage>
        <taxon>Bacteria</taxon>
        <taxon>Pseudomonadati</taxon>
        <taxon>Bacteroidota</taxon>
        <taxon>Flavobacteriia</taxon>
        <taxon>Flavobacteriales</taxon>
        <taxon>Flavobacteriaceae</taxon>
        <taxon>Flavobacterium</taxon>
    </lineage>
</organism>
<dbReference type="AlphaFoldDB" id="A0A227NK15"/>
<feature type="domain" description="DUF4365" evidence="1">
    <location>
        <begin position="8"/>
        <end position="139"/>
    </location>
</feature>
<dbReference type="InterPro" id="IPR025375">
    <property type="entry name" value="DUF4365"/>
</dbReference>
<dbReference type="Pfam" id="PF14280">
    <property type="entry name" value="DUF4365"/>
    <property type="match status" value="1"/>
</dbReference>
<dbReference type="RefSeq" id="WP_089481773.1">
    <property type="nucleotide sequence ID" value="NZ_MUGS01000069.1"/>
</dbReference>
<comment type="caution">
    <text evidence="2">The sequence shown here is derived from an EMBL/GenBank/DDBJ whole genome shotgun (WGS) entry which is preliminary data.</text>
</comment>
<dbReference type="Proteomes" id="UP000214684">
    <property type="component" value="Unassembled WGS sequence"/>
</dbReference>